<dbReference type="SUPFAM" id="SSF56399">
    <property type="entry name" value="ADP-ribosylation"/>
    <property type="match status" value="1"/>
</dbReference>
<proteinExistence type="predicted"/>
<gene>
    <name evidence="3" type="ORF">SAMN04490195_5716</name>
</gene>
<dbReference type="InterPro" id="IPR050708">
    <property type="entry name" value="T6SS_VgrG/RHS"/>
</dbReference>
<dbReference type="Gene3D" id="2.180.10.10">
    <property type="entry name" value="RHS repeat-associated core"/>
    <property type="match status" value="1"/>
</dbReference>
<dbReference type="EMBL" id="FNKJ01000004">
    <property type="protein sequence ID" value="SDR44749.1"/>
    <property type="molecule type" value="Genomic_DNA"/>
</dbReference>
<dbReference type="PANTHER" id="PTHR32305">
    <property type="match status" value="1"/>
</dbReference>
<dbReference type="InterPro" id="IPR022385">
    <property type="entry name" value="Rhs_assc_core"/>
</dbReference>
<protein>
    <submittedName>
        <fullName evidence="3">RHS repeat-associated core domain-containing protein</fullName>
    </submittedName>
</protein>
<reference evidence="4" key="1">
    <citation type="submission" date="2016-10" db="EMBL/GenBank/DDBJ databases">
        <authorList>
            <person name="Varghese N."/>
            <person name="Submissions S."/>
        </authorList>
    </citation>
    <scope>NUCLEOTIDE SEQUENCE [LARGE SCALE GENOMIC DNA]</scope>
    <source>
        <strain evidence="4">BS3775</strain>
    </source>
</reference>
<keyword evidence="1" id="KW-0677">Repeat</keyword>
<feature type="domain" description="Teneurin-like YD-shell" evidence="2">
    <location>
        <begin position="9"/>
        <end position="146"/>
    </location>
</feature>
<sequence>MMTAFKKSRYRYDALDLLVGVEPADAQALQRFYCREHLATELQGTSSQHVFQHDKHLLALQSRQGDAFNSGLLASDQQRSVLQVTGPGGPVRQAYAPHGHRRVDSGSGSLLGFTGEAVDPVTGHHFLGNGRRVFNPVLMRFNSPDSWSPFGRGGLNPYAYCLGDPVNFTDPTGQFARLVTSLLGVANARFGMSPSIPYQLGREALLWGAARKLPFKQSLGAAGSTIAGITTMVSAVTAVGSAVAGITGDTEAAKTLGFIALGLAALTVTARLGSGWAARDPRTIPALKNFVGNEGRVEVPSTRYSASAPPLTPDPFEGASAPPLTGGLTNEQFTYPGRGRTFDFLLEELFRPAGNALNKNFRRHSDVTTTANNIRQRPSL</sequence>
<dbReference type="InterPro" id="IPR056823">
    <property type="entry name" value="TEN-like_YD-shell"/>
</dbReference>
<dbReference type="RefSeq" id="WP_090327794.1">
    <property type="nucleotide sequence ID" value="NZ_FNKJ01000004.1"/>
</dbReference>
<dbReference type="AlphaFoldDB" id="A0A1H1J489"/>
<evidence type="ECO:0000313" key="3">
    <source>
        <dbReference type="EMBL" id="SDR44749.1"/>
    </source>
</evidence>
<evidence type="ECO:0000256" key="1">
    <source>
        <dbReference type="ARBA" id="ARBA00022737"/>
    </source>
</evidence>
<dbReference type="OrthoDB" id="5905222at2"/>
<dbReference type="PANTHER" id="PTHR32305:SF15">
    <property type="entry name" value="PROTEIN RHSA-RELATED"/>
    <property type="match status" value="1"/>
</dbReference>
<accession>A0A1H1J489</accession>
<keyword evidence="4" id="KW-1185">Reference proteome</keyword>
<evidence type="ECO:0000259" key="2">
    <source>
        <dbReference type="Pfam" id="PF25023"/>
    </source>
</evidence>
<evidence type="ECO:0000313" key="4">
    <source>
        <dbReference type="Proteomes" id="UP000199570"/>
    </source>
</evidence>
<name>A0A1H1J489_9PSED</name>
<dbReference type="Pfam" id="PF25023">
    <property type="entry name" value="TEN_YD-shell"/>
    <property type="match status" value="1"/>
</dbReference>
<dbReference type="Proteomes" id="UP000199570">
    <property type="component" value="Unassembled WGS sequence"/>
</dbReference>
<dbReference type="NCBIfam" id="TIGR03696">
    <property type="entry name" value="Rhs_assc_core"/>
    <property type="match status" value="1"/>
</dbReference>
<organism evidence="3 4">
    <name type="scientific">Pseudomonas moorei</name>
    <dbReference type="NCBI Taxonomy" id="395599"/>
    <lineage>
        <taxon>Bacteria</taxon>
        <taxon>Pseudomonadati</taxon>
        <taxon>Pseudomonadota</taxon>
        <taxon>Gammaproteobacteria</taxon>
        <taxon>Pseudomonadales</taxon>
        <taxon>Pseudomonadaceae</taxon>
        <taxon>Pseudomonas</taxon>
    </lineage>
</organism>